<dbReference type="Proteomes" id="UP000001933">
    <property type="component" value="Chromosome"/>
</dbReference>
<reference evidence="2 3" key="1">
    <citation type="journal article" date="2007" name="Proc. Natl. Acad. Sci. U.S.A.">
        <title>The genome of Syntrophus aciditrophicus: life at the thermodynamic limit of microbial growth.</title>
        <authorList>
            <person name="McInerney M.J."/>
            <person name="Rohlin L."/>
            <person name="Mouttaki H."/>
            <person name="Kim U."/>
            <person name="Krupp R.S."/>
            <person name="Rios-Hernandez L."/>
            <person name="Sieber J."/>
            <person name="Struchtemeyer C.G."/>
            <person name="Bhattacharyya A."/>
            <person name="Campbell J.W."/>
            <person name="Gunsalus R.P."/>
        </authorList>
    </citation>
    <scope>NUCLEOTIDE SEQUENCE [LARGE SCALE GENOMIC DNA]</scope>
    <source>
        <strain evidence="2 3">SB</strain>
    </source>
</reference>
<evidence type="ECO:0000313" key="2">
    <source>
        <dbReference type="EMBL" id="ABC78110.1"/>
    </source>
</evidence>
<dbReference type="KEGG" id="sat:SYN_01552"/>
<accession>Q2LVK4</accession>
<protein>
    <submittedName>
        <fullName evidence="2">Hypothetical membrane protein</fullName>
    </submittedName>
</protein>
<keyword evidence="1" id="KW-0812">Transmembrane</keyword>
<name>Q2LVK4_SYNAS</name>
<organism evidence="2 3">
    <name type="scientific">Syntrophus aciditrophicus (strain SB)</name>
    <dbReference type="NCBI Taxonomy" id="56780"/>
    <lineage>
        <taxon>Bacteria</taxon>
        <taxon>Pseudomonadati</taxon>
        <taxon>Thermodesulfobacteriota</taxon>
        <taxon>Syntrophia</taxon>
        <taxon>Syntrophales</taxon>
        <taxon>Syntrophaceae</taxon>
        <taxon>Syntrophus</taxon>
    </lineage>
</organism>
<dbReference type="Gene3D" id="3.30.700.10">
    <property type="entry name" value="Glycoprotein, Type 4 Pilin"/>
    <property type="match status" value="1"/>
</dbReference>
<dbReference type="Pfam" id="PF07963">
    <property type="entry name" value="N_methyl"/>
    <property type="match status" value="1"/>
</dbReference>
<keyword evidence="1" id="KW-0472">Membrane</keyword>
<evidence type="ECO:0000256" key="1">
    <source>
        <dbReference type="SAM" id="Phobius"/>
    </source>
</evidence>
<dbReference type="RefSeq" id="WP_011418130.1">
    <property type="nucleotide sequence ID" value="NC_007759.1"/>
</dbReference>
<dbReference type="NCBIfam" id="TIGR02532">
    <property type="entry name" value="IV_pilin_GFxxxE"/>
    <property type="match status" value="1"/>
</dbReference>
<dbReference type="InterPro" id="IPR045584">
    <property type="entry name" value="Pilin-like"/>
</dbReference>
<dbReference type="SUPFAM" id="SSF54523">
    <property type="entry name" value="Pili subunits"/>
    <property type="match status" value="1"/>
</dbReference>
<evidence type="ECO:0000313" key="3">
    <source>
        <dbReference type="Proteomes" id="UP000001933"/>
    </source>
</evidence>
<sequence length="164" mass="18123">MNNRAYTLIELIVVMSLISTLLVLAIPSLKDTMAAHPVRSEARKLADCIGETRNRAVREQVDYVLHVDLDKGRFRASRTSDPVEMQQQSGIRSWALPEGIRITGIHSGNGEMQKAGEATVLLSGQGYAQPAVIHLRRDDCAVSLTISPFLSELEIRDEPAEDLE</sequence>
<dbReference type="EMBL" id="CP000252">
    <property type="protein sequence ID" value="ABC78110.1"/>
    <property type="molecule type" value="Genomic_DNA"/>
</dbReference>
<dbReference type="eggNOG" id="COG4970">
    <property type="taxonomic scope" value="Bacteria"/>
</dbReference>
<keyword evidence="1" id="KW-1133">Transmembrane helix</keyword>
<dbReference type="STRING" id="56780.SYN_01552"/>
<dbReference type="InParanoid" id="Q2LVK4"/>
<dbReference type="AlphaFoldDB" id="Q2LVK4"/>
<keyword evidence="3" id="KW-1185">Reference proteome</keyword>
<dbReference type="InterPro" id="IPR012902">
    <property type="entry name" value="N_methyl_site"/>
</dbReference>
<feature type="transmembrane region" description="Helical" evidence="1">
    <location>
        <begin position="6"/>
        <end position="26"/>
    </location>
</feature>
<gene>
    <name evidence="2" type="ORF">SYN_01552</name>
</gene>
<dbReference type="OrthoDB" id="5420492at2"/>
<proteinExistence type="predicted"/>
<dbReference type="HOGENOM" id="CLU_1618177_0_0_7"/>